<keyword evidence="2" id="KW-1185">Reference proteome</keyword>
<reference evidence="1 2" key="1">
    <citation type="submission" date="2019-05" db="EMBL/GenBank/DDBJ databases">
        <title>Another draft genome of Portunus trituberculatus and its Hox gene families provides insights of decapod evolution.</title>
        <authorList>
            <person name="Jeong J.-H."/>
            <person name="Song I."/>
            <person name="Kim S."/>
            <person name="Choi T."/>
            <person name="Kim D."/>
            <person name="Ryu S."/>
            <person name="Kim W."/>
        </authorList>
    </citation>
    <scope>NUCLEOTIDE SEQUENCE [LARGE SCALE GENOMIC DNA]</scope>
    <source>
        <tissue evidence="1">Muscle</tissue>
    </source>
</reference>
<accession>A0A5B7HV56</accession>
<sequence>MAVRKGALIRGSLCPRLACRGRIMSPSSSHLRVQLLTHNPLTHAVSGESPHAALVLSPSRPLTSSVTDTLCSTLSCDKAISHVV</sequence>
<proteinExistence type="predicted"/>
<dbReference type="EMBL" id="VSRR010037205">
    <property type="protein sequence ID" value="MPC73639.1"/>
    <property type="molecule type" value="Genomic_DNA"/>
</dbReference>
<evidence type="ECO:0000313" key="2">
    <source>
        <dbReference type="Proteomes" id="UP000324222"/>
    </source>
</evidence>
<dbReference type="Proteomes" id="UP000324222">
    <property type="component" value="Unassembled WGS sequence"/>
</dbReference>
<comment type="caution">
    <text evidence="1">The sequence shown here is derived from an EMBL/GenBank/DDBJ whole genome shotgun (WGS) entry which is preliminary data.</text>
</comment>
<name>A0A5B7HV56_PORTR</name>
<protein>
    <submittedName>
        <fullName evidence="1">Uncharacterized protein</fullName>
    </submittedName>
</protein>
<evidence type="ECO:0000313" key="1">
    <source>
        <dbReference type="EMBL" id="MPC73639.1"/>
    </source>
</evidence>
<gene>
    <name evidence="1" type="ORF">E2C01_067975</name>
</gene>
<dbReference type="AlphaFoldDB" id="A0A5B7HV56"/>
<organism evidence="1 2">
    <name type="scientific">Portunus trituberculatus</name>
    <name type="common">Swimming crab</name>
    <name type="synonym">Neptunus trituberculatus</name>
    <dbReference type="NCBI Taxonomy" id="210409"/>
    <lineage>
        <taxon>Eukaryota</taxon>
        <taxon>Metazoa</taxon>
        <taxon>Ecdysozoa</taxon>
        <taxon>Arthropoda</taxon>
        <taxon>Crustacea</taxon>
        <taxon>Multicrustacea</taxon>
        <taxon>Malacostraca</taxon>
        <taxon>Eumalacostraca</taxon>
        <taxon>Eucarida</taxon>
        <taxon>Decapoda</taxon>
        <taxon>Pleocyemata</taxon>
        <taxon>Brachyura</taxon>
        <taxon>Eubrachyura</taxon>
        <taxon>Portunoidea</taxon>
        <taxon>Portunidae</taxon>
        <taxon>Portuninae</taxon>
        <taxon>Portunus</taxon>
    </lineage>
</organism>